<evidence type="ECO:0008006" key="13">
    <source>
        <dbReference type="Google" id="ProtNLM"/>
    </source>
</evidence>
<dbReference type="SUPFAM" id="SSF82689">
    <property type="entry name" value="Mechanosensitive channel protein MscS (YggB), C-terminal domain"/>
    <property type="match status" value="1"/>
</dbReference>
<dbReference type="SUPFAM" id="SSF82861">
    <property type="entry name" value="Mechanosensitive channel protein MscS (YggB), transmembrane region"/>
    <property type="match status" value="1"/>
</dbReference>
<feature type="domain" description="Mechanosensitive ion channel MscS C-terminal" evidence="10">
    <location>
        <begin position="333"/>
        <end position="412"/>
    </location>
</feature>
<dbReference type="Pfam" id="PF00924">
    <property type="entry name" value="MS_channel_2nd"/>
    <property type="match status" value="1"/>
</dbReference>
<sequence>MQELLDALPSAEWLGAYLSAPQTWWQIGVFVTGILLARMLGRRLQSRLQPVIRPGVTNEVTRTAMRTGALVLVPAILWLWLLGANAAARRLGIPTELLRPTMLLVGALALIRMSVFVLRHSFSPGSRLKAWEGALTVTIWILVALHILGWLPYIAQALDEYALAVGEVRISLYTIASFALLVALLLLAALWISNAIHWRVMRSQVLDESLKIALSKLSKFTLLTLAVLSAMIAAGIDLTAFAVFGGALGVGLGLGLQRVVSNFVSGVILAFEGSIKPGDVISIGQIFGAVQALHARHIVVHTRDGLDILVPNENLLTSEITNWSYEGDRRIRVKLAVQIAYDDDPERAIALLQRIARELPEVLADPGPEAVIAGFGDNGVALELHAWVGDPERVMGARAELYRRIFKEFKAARFTFPFPQREVRLTQPPARGASRSAGTPDNRAGSARGRKRARGAAPRA</sequence>
<name>A0A1F6TLN6_9PROT</name>
<dbReference type="Pfam" id="PF21082">
    <property type="entry name" value="MS_channel_3rd"/>
    <property type="match status" value="1"/>
</dbReference>
<comment type="subcellular location">
    <subcellularLocation>
        <location evidence="1">Cell membrane</location>
        <topology evidence="1">Multi-pass membrane protein</topology>
    </subcellularLocation>
</comment>
<dbReference type="PANTHER" id="PTHR30347:SF1">
    <property type="entry name" value="MECHANOSENSITIVE CHANNEL MSCK"/>
    <property type="match status" value="1"/>
</dbReference>
<feature type="transmembrane region" description="Helical" evidence="8">
    <location>
        <begin position="130"/>
        <end position="150"/>
    </location>
</feature>
<feature type="transmembrane region" description="Helical" evidence="8">
    <location>
        <begin position="220"/>
        <end position="244"/>
    </location>
</feature>
<keyword evidence="6 8" id="KW-0472">Membrane</keyword>
<evidence type="ECO:0000259" key="10">
    <source>
        <dbReference type="Pfam" id="PF21082"/>
    </source>
</evidence>
<evidence type="ECO:0000256" key="4">
    <source>
        <dbReference type="ARBA" id="ARBA00022692"/>
    </source>
</evidence>
<keyword evidence="5 8" id="KW-1133">Transmembrane helix</keyword>
<dbReference type="InterPro" id="IPR011014">
    <property type="entry name" value="MscS_channel_TM-2"/>
</dbReference>
<feature type="transmembrane region" description="Helical" evidence="8">
    <location>
        <begin position="69"/>
        <end position="88"/>
    </location>
</feature>
<accession>A0A1F6TLN6</accession>
<evidence type="ECO:0000313" key="12">
    <source>
        <dbReference type="Proteomes" id="UP000178885"/>
    </source>
</evidence>
<organism evidence="11 12">
    <name type="scientific">Candidatus Muproteobacteria bacterium RBG_16_65_34</name>
    <dbReference type="NCBI Taxonomy" id="1817760"/>
    <lineage>
        <taxon>Bacteria</taxon>
        <taxon>Pseudomonadati</taxon>
        <taxon>Pseudomonadota</taxon>
        <taxon>Candidatus Muproteobacteria</taxon>
    </lineage>
</organism>
<feature type="domain" description="Mechanosensitive ion channel MscS" evidence="9">
    <location>
        <begin position="259"/>
        <end position="324"/>
    </location>
</feature>
<evidence type="ECO:0000256" key="6">
    <source>
        <dbReference type="ARBA" id="ARBA00023136"/>
    </source>
</evidence>
<dbReference type="PANTHER" id="PTHR30347">
    <property type="entry name" value="POTASSIUM CHANNEL RELATED"/>
    <property type="match status" value="1"/>
</dbReference>
<dbReference type="GO" id="GO:0008381">
    <property type="term" value="F:mechanosensitive monoatomic ion channel activity"/>
    <property type="evidence" value="ECO:0007669"/>
    <property type="project" value="UniProtKB-ARBA"/>
</dbReference>
<evidence type="ECO:0000256" key="3">
    <source>
        <dbReference type="ARBA" id="ARBA00022475"/>
    </source>
</evidence>
<evidence type="ECO:0000256" key="7">
    <source>
        <dbReference type="SAM" id="MobiDB-lite"/>
    </source>
</evidence>
<dbReference type="Gene3D" id="2.30.30.60">
    <property type="match status" value="1"/>
</dbReference>
<dbReference type="Gene3D" id="3.30.70.100">
    <property type="match status" value="1"/>
</dbReference>
<evidence type="ECO:0000256" key="1">
    <source>
        <dbReference type="ARBA" id="ARBA00004651"/>
    </source>
</evidence>
<dbReference type="InterPro" id="IPR011066">
    <property type="entry name" value="MscS_channel_C_sf"/>
</dbReference>
<keyword evidence="3" id="KW-1003">Cell membrane</keyword>
<feature type="region of interest" description="Disordered" evidence="7">
    <location>
        <begin position="423"/>
        <end position="460"/>
    </location>
</feature>
<protein>
    <recommendedName>
        <fullName evidence="13">Mechanosensitive ion channel protein MscS</fullName>
    </recommendedName>
</protein>
<dbReference type="STRING" id="1817760.A2151_09655"/>
<dbReference type="InterPro" id="IPR023408">
    <property type="entry name" value="MscS_beta-dom_sf"/>
</dbReference>
<evidence type="ECO:0000256" key="5">
    <source>
        <dbReference type="ARBA" id="ARBA00022989"/>
    </source>
</evidence>
<evidence type="ECO:0000256" key="2">
    <source>
        <dbReference type="ARBA" id="ARBA00008017"/>
    </source>
</evidence>
<reference evidence="11 12" key="1">
    <citation type="journal article" date="2016" name="Nat. Commun.">
        <title>Thousands of microbial genomes shed light on interconnected biogeochemical processes in an aquifer system.</title>
        <authorList>
            <person name="Anantharaman K."/>
            <person name="Brown C.T."/>
            <person name="Hug L.A."/>
            <person name="Sharon I."/>
            <person name="Castelle C.J."/>
            <person name="Probst A.J."/>
            <person name="Thomas B.C."/>
            <person name="Singh A."/>
            <person name="Wilkins M.J."/>
            <person name="Karaoz U."/>
            <person name="Brodie E.L."/>
            <person name="Williams K.H."/>
            <person name="Hubbard S.S."/>
            <person name="Banfield J.F."/>
        </authorList>
    </citation>
    <scope>NUCLEOTIDE SEQUENCE [LARGE SCALE GENOMIC DNA]</scope>
</reference>
<dbReference type="GO" id="GO:0005886">
    <property type="term" value="C:plasma membrane"/>
    <property type="evidence" value="ECO:0007669"/>
    <property type="project" value="UniProtKB-SubCell"/>
</dbReference>
<feature type="transmembrane region" description="Helical" evidence="8">
    <location>
        <begin position="100"/>
        <end position="118"/>
    </location>
</feature>
<dbReference type="AlphaFoldDB" id="A0A1F6TLN6"/>
<evidence type="ECO:0000313" key="11">
    <source>
        <dbReference type="EMBL" id="OGI46047.1"/>
    </source>
</evidence>
<evidence type="ECO:0000259" key="9">
    <source>
        <dbReference type="Pfam" id="PF00924"/>
    </source>
</evidence>
<proteinExistence type="inferred from homology"/>
<evidence type="ECO:0000256" key="8">
    <source>
        <dbReference type="SAM" id="Phobius"/>
    </source>
</evidence>
<keyword evidence="4 8" id="KW-0812">Transmembrane</keyword>
<gene>
    <name evidence="11" type="ORF">A2151_09655</name>
</gene>
<dbReference type="InterPro" id="IPR049278">
    <property type="entry name" value="MS_channel_C"/>
</dbReference>
<dbReference type="EMBL" id="MFSU01000089">
    <property type="protein sequence ID" value="OGI46047.1"/>
    <property type="molecule type" value="Genomic_DNA"/>
</dbReference>
<feature type="transmembrane region" description="Helical" evidence="8">
    <location>
        <begin position="170"/>
        <end position="192"/>
    </location>
</feature>
<dbReference type="SUPFAM" id="SSF50182">
    <property type="entry name" value="Sm-like ribonucleoproteins"/>
    <property type="match status" value="1"/>
</dbReference>
<dbReference type="Proteomes" id="UP000178885">
    <property type="component" value="Unassembled WGS sequence"/>
</dbReference>
<dbReference type="Gene3D" id="1.10.287.1260">
    <property type="match status" value="1"/>
</dbReference>
<dbReference type="InterPro" id="IPR006685">
    <property type="entry name" value="MscS_channel_2nd"/>
</dbReference>
<comment type="caution">
    <text evidence="11">The sequence shown here is derived from an EMBL/GenBank/DDBJ whole genome shotgun (WGS) entry which is preliminary data.</text>
</comment>
<comment type="similarity">
    <text evidence="2">Belongs to the MscS (TC 1.A.23) family.</text>
</comment>
<dbReference type="InterPro" id="IPR010920">
    <property type="entry name" value="LSM_dom_sf"/>
</dbReference>
<feature type="transmembrane region" description="Helical" evidence="8">
    <location>
        <begin position="23"/>
        <end position="41"/>
    </location>
</feature>
<dbReference type="InterPro" id="IPR052702">
    <property type="entry name" value="MscS-like_channel"/>
</dbReference>